<feature type="domain" description="RNase H type-1" evidence="5">
    <location>
        <begin position="5"/>
        <end position="144"/>
    </location>
</feature>
<evidence type="ECO:0000256" key="1">
    <source>
        <dbReference type="PIRSR" id="PIRSR036922-1"/>
    </source>
</evidence>
<dbReference type="HOGENOM" id="CLU_035712_0_0_11"/>
<dbReference type="Gene3D" id="3.40.50.1240">
    <property type="entry name" value="Phosphoglycerate mutase-like"/>
    <property type="match status" value="1"/>
</dbReference>
<dbReference type="PANTHER" id="PTHR48100:SF1">
    <property type="entry name" value="HISTIDINE PHOSPHATASE FAMILY PROTEIN-RELATED"/>
    <property type="match status" value="1"/>
</dbReference>
<dbReference type="InterPro" id="IPR029033">
    <property type="entry name" value="His_PPase_superfam"/>
</dbReference>
<dbReference type="NCBIfam" id="NF005567">
    <property type="entry name" value="PRK07238.1"/>
    <property type="match status" value="1"/>
</dbReference>
<dbReference type="SUPFAM" id="SSF53254">
    <property type="entry name" value="Phosphoglycerate mutase-like"/>
    <property type="match status" value="1"/>
</dbReference>
<reference evidence="6 7" key="1">
    <citation type="journal article" date="2009" name="Genome Res.">
        <title>Complete genome of the cellulolytic thermophile Acidothermus cellulolyticus 11B provides insights into its ecophysiological and evolutionary adaptations.</title>
        <authorList>
            <person name="Barabote R.D."/>
            <person name="Xie G."/>
            <person name="Leu D.H."/>
            <person name="Normand P."/>
            <person name="Necsulea A."/>
            <person name="Daubin V."/>
            <person name="Medigue C."/>
            <person name="Adney W.S."/>
            <person name="Xu X.C."/>
            <person name="Lapidus A."/>
            <person name="Parales R.E."/>
            <person name="Detter C."/>
            <person name="Pujic P."/>
            <person name="Bruce D."/>
            <person name="Lavire C."/>
            <person name="Challacombe J.F."/>
            <person name="Brettin T.S."/>
            <person name="Berry A.M."/>
        </authorList>
    </citation>
    <scope>NUCLEOTIDE SEQUENCE [LARGE SCALE GENOMIC DNA]</scope>
    <source>
        <strain evidence="7">ATCC 43068 / DSM 8971 / 11B</strain>
    </source>
</reference>
<feature type="active site" description="Proton donor/acceptor; for phosphatase activity" evidence="1">
    <location>
        <position position="290"/>
    </location>
</feature>
<dbReference type="AlphaFoldDB" id="A0LTB5"/>
<protein>
    <submittedName>
        <fullName evidence="6">Phosphoglycerate mutase</fullName>
    </submittedName>
</protein>
<evidence type="ECO:0000259" key="5">
    <source>
        <dbReference type="PROSITE" id="PS50879"/>
    </source>
</evidence>
<dbReference type="eggNOG" id="COG0406">
    <property type="taxonomic scope" value="Bacteria"/>
</dbReference>
<dbReference type="InParanoid" id="A0LTB5"/>
<sequence length="411" mass="43897">MTSAQPRRLIVEADGGARGNPGPAGYGAVVRDATTREVLAERSGYLRIATNNVAEYHGLIAGLEAAAEIDPSAFVDVRLDSQLVVKQMTGEWQIKHPHLQPLADRAAQLAAAFGSGRVTFTWVRREANAHADRLVNAAIDAGYGPRGGATPVASGTPTRDASAGGARELLAPSGRDGRGAGPAGGVVGADEVRPIPNRVAGWMPAPPATTLLLVRHGVTSFTLEKRFSGVGDPPLVDQGRWQAKLLAQRLAGRGGIDVVVSSPRQRCRQTAELIADVLQQPVLLDDDLREVDFGRWEGLTFAAVQQRWPRELELWLADTSISPPGGESYDELRLRITAAAQRLANRHRGKTVLVVTHSRPIAMFIANALSAPVAAIYRVQIDPASMSEIDYYADGVTVVRTVNDTAHLAAH</sequence>
<dbReference type="InterPro" id="IPR012337">
    <property type="entry name" value="RNaseH-like_sf"/>
</dbReference>
<dbReference type="PROSITE" id="PS50879">
    <property type="entry name" value="RNASE_H_1"/>
    <property type="match status" value="1"/>
</dbReference>
<dbReference type="GO" id="GO:0005737">
    <property type="term" value="C:cytoplasm"/>
    <property type="evidence" value="ECO:0007669"/>
    <property type="project" value="TreeGrafter"/>
</dbReference>
<dbReference type="CDD" id="cd07067">
    <property type="entry name" value="HP_PGM_like"/>
    <property type="match status" value="1"/>
</dbReference>
<organism evidence="6 7">
    <name type="scientific">Acidothermus cellulolyticus (strain ATCC 43068 / DSM 8971 / 11B)</name>
    <dbReference type="NCBI Taxonomy" id="351607"/>
    <lineage>
        <taxon>Bacteria</taxon>
        <taxon>Bacillati</taxon>
        <taxon>Actinomycetota</taxon>
        <taxon>Actinomycetes</taxon>
        <taxon>Acidothermales</taxon>
        <taxon>Acidothermaceae</taxon>
        <taxon>Acidothermus</taxon>
    </lineage>
</organism>
<feature type="region of interest" description="Disordered" evidence="4">
    <location>
        <begin position="145"/>
        <end position="164"/>
    </location>
</feature>
<evidence type="ECO:0000313" key="7">
    <source>
        <dbReference type="Proteomes" id="UP000008221"/>
    </source>
</evidence>
<dbReference type="SUPFAM" id="SSF53098">
    <property type="entry name" value="Ribonuclease H-like"/>
    <property type="match status" value="1"/>
</dbReference>
<dbReference type="SMART" id="SM00855">
    <property type="entry name" value="PGAM"/>
    <property type="match status" value="1"/>
</dbReference>
<accession>A0LTB5</accession>
<evidence type="ECO:0000256" key="4">
    <source>
        <dbReference type="SAM" id="MobiDB-lite"/>
    </source>
</evidence>
<dbReference type="CDD" id="cd09279">
    <property type="entry name" value="RNase_HI_like"/>
    <property type="match status" value="1"/>
</dbReference>
<dbReference type="InterPro" id="IPR002156">
    <property type="entry name" value="RNaseH_domain"/>
</dbReference>
<evidence type="ECO:0000256" key="3">
    <source>
        <dbReference type="PIRSR" id="PIRSR613078-2"/>
    </source>
</evidence>
<dbReference type="Proteomes" id="UP000008221">
    <property type="component" value="Chromosome"/>
</dbReference>
<dbReference type="InterPro" id="IPR013078">
    <property type="entry name" value="His_Pase_superF_clade-1"/>
</dbReference>
<dbReference type="EMBL" id="CP000481">
    <property type="protein sequence ID" value="ABK52675.1"/>
    <property type="molecule type" value="Genomic_DNA"/>
</dbReference>
<dbReference type="InterPro" id="IPR014636">
    <property type="entry name" value="RNaseH/PGlycerate_mutase"/>
</dbReference>
<dbReference type="RefSeq" id="WP_011719738.1">
    <property type="nucleotide sequence ID" value="NC_008578.1"/>
</dbReference>
<dbReference type="FunCoup" id="A0LTB5">
    <property type="interactions" value="89"/>
</dbReference>
<name>A0LTB5_ACIC1</name>
<dbReference type="Gene3D" id="3.30.420.10">
    <property type="entry name" value="Ribonuclease H-like superfamily/Ribonuclease H"/>
    <property type="match status" value="1"/>
</dbReference>
<evidence type="ECO:0000313" key="6">
    <source>
        <dbReference type="EMBL" id="ABK52675.1"/>
    </source>
</evidence>
<dbReference type="STRING" id="351607.Acel_0902"/>
<gene>
    <name evidence="6" type="ordered locus">Acel_0902</name>
</gene>
<proteinExistence type="predicted"/>
<dbReference type="GO" id="GO:0004523">
    <property type="term" value="F:RNA-DNA hybrid ribonuclease activity"/>
    <property type="evidence" value="ECO:0007669"/>
    <property type="project" value="InterPro"/>
</dbReference>
<keyword evidence="7" id="KW-1185">Reference proteome</keyword>
<dbReference type="GO" id="GO:0016791">
    <property type="term" value="F:phosphatase activity"/>
    <property type="evidence" value="ECO:0007669"/>
    <property type="project" value="TreeGrafter"/>
</dbReference>
<feature type="active site" description="Proton donor/acceptor" evidence="2">
    <location>
        <position position="290"/>
    </location>
</feature>
<dbReference type="GO" id="GO:0003676">
    <property type="term" value="F:nucleic acid binding"/>
    <property type="evidence" value="ECO:0007669"/>
    <property type="project" value="InterPro"/>
</dbReference>
<dbReference type="PIRSF" id="PIRSF036922">
    <property type="entry name" value="RNaseH_PGAM"/>
    <property type="match status" value="1"/>
</dbReference>
<dbReference type="Pfam" id="PF13456">
    <property type="entry name" value="RVT_3"/>
    <property type="match status" value="1"/>
</dbReference>
<dbReference type="PANTHER" id="PTHR48100">
    <property type="entry name" value="BROAD-SPECIFICITY PHOSPHATASE YOR283W-RELATED"/>
    <property type="match status" value="1"/>
</dbReference>
<feature type="binding site" evidence="3">
    <location>
        <position position="266"/>
    </location>
    <ligand>
        <name>substrate</name>
    </ligand>
</feature>
<dbReference type="InterPro" id="IPR036397">
    <property type="entry name" value="RNaseH_sf"/>
</dbReference>
<feature type="active site" description="Tele-phosphohistidine intermediate" evidence="1">
    <location>
        <position position="216"/>
    </location>
</feature>
<dbReference type="Pfam" id="PF00300">
    <property type="entry name" value="His_Phos_1"/>
    <property type="match status" value="1"/>
</dbReference>
<dbReference type="KEGG" id="ace:Acel_0902"/>
<evidence type="ECO:0000256" key="2">
    <source>
        <dbReference type="PIRSR" id="PIRSR613078-1"/>
    </source>
</evidence>
<dbReference type="eggNOG" id="COG0328">
    <property type="taxonomic scope" value="Bacteria"/>
</dbReference>
<dbReference type="InterPro" id="IPR050275">
    <property type="entry name" value="PGM_Phosphatase"/>
</dbReference>